<comment type="caution">
    <text evidence="1">The sequence shown here is derived from an EMBL/GenBank/DDBJ whole genome shotgun (WGS) entry which is preliminary data.</text>
</comment>
<name>A0A2S6CZE4_9CYAN</name>
<keyword evidence="2" id="KW-1185">Reference proteome</keyword>
<gene>
    <name evidence="1" type="ORF">CUN59_01705</name>
</gene>
<sequence length="91" mass="10711">MNEKIQYELEDDLKEEYDLSQLKNPIRGKYSQRYQEGYSVTIHHEDGTTTVEHFPKPNDIIILDPDVKQYFPNSESVNSTLRSLIKLIPQK</sequence>
<evidence type="ECO:0000313" key="1">
    <source>
        <dbReference type="EMBL" id="PPJ64980.1"/>
    </source>
</evidence>
<evidence type="ECO:0000313" key="2">
    <source>
        <dbReference type="Proteomes" id="UP000239589"/>
    </source>
</evidence>
<dbReference type="AlphaFoldDB" id="A0A2S6CZE4"/>
<proteinExistence type="predicted"/>
<dbReference type="RefSeq" id="WP_104386212.1">
    <property type="nucleotide sequence ID" value="NZ_PGEM01000012.1"/>
</dbReference>
<accession>A0A2S6CZE4</accession>
<protein>
    <submittedName>
        <fullName evidence="1">Uncharacterized protein</fullName>
    </submittedName>
</protein>
<organism evidence="1 2">
    <name type="scientific">Cuspidothrix issatschenkoi CHARLIE-1</name>
    <dbReference type="NCBI Taxonomy" id="2052836"/>
    <lineage>
        <taxon>Bacteria</taxon>
        <taxon>Bacillati</taxon>
        <taxon>Cyanobacteriota</taxon>
        <taxon>Cyanophyceae</taxon>
        <taxon>Nostocales</taxon>
        <taxon>Aphanizomenonaceae</taxon>
        <taxon>Cuspidothrix</taxon>
    </lineage>
</organism>
<reference evidence="1 2" key="1">
    <citation type="submission" date="2018-02" db="EMBL/GenBank/DDBJ databases">
        <title>Discovery of a pederin family compound in a non-symbiotic bloom-forming cyanobacterium.</title>
        <authorList>
            <person name="Kust A."/>
            <person name="Mares J."/>
            <person name="Jokela J."/>
            <person name="Urajova P."/>
            <person name="Hajek J."/>
            <person name="Saurav K."/>
            <person name="Voracova K."/>
            <person name="Fewer D.P."/>
            <person name="Haapaniemi E."/>
            <person name="Permi P."/>
            <person name="Rehakova K."/>
            <person name="Sivonen K."/>
            <person name="Hrouzek P."/>
        </authorList>
    </citation>
    <scope>NUCLEOTIDE SEQUENCE [LARGE SCALE GENOMIC DNA]</scope>
    <source>
        <strain evidence="1 2">CHARLIE-1</strain>
    </source>
</reference>
<dbReference type="EMBL" id="PGEM01000012">
    <property type="protein sequence ID" value="PPJ64980.1"/>
    <property type="molecule type" value="Genomic_DNA"/>
</dbReference>
<dbReference type="OrthoDB" id="532567at2"/>
<dbReference type="Proteomes" id="UP000239589">
    <property type="component" value="Unassembled WGS sequence"/>
</dbReference>